<keyword evidence="2" id="KW-1185">Reference proteome</keyword>
<accession>A0A2T9YRS5</accession>
<proteinExistence type="predicted"/>
<dbReference type="AlphaFoldDB" id="A0A2T9YRS5"/>
<sequence>MYFPQPQQSYPQEAIESARIKAIKQDKNKKINFFKHPGTDPYFIVNGIYPRNNVIVTHYDTQTPTGIPYNYNPDSRTQHPV</sequence>
<protein>
    <submittedName>
        <fullName evidence="1">Uncharacterized protein</fullName>
    </submittedName>
</protein>
<gene>
    <name evidence="1" type="ORF">BB559_002846</name>
</gene>
<dbReference type="EMBL" id="MBFT01000213">
    <property type="protein sequence ID" value="PVU95032.1"/>
    <property type="molecule type" value="Genomic_DNA"/>
</dbReference>
<reference evidence="1 2" key="1">
    <citation type="journal article" date="2018" name="MBio">
        <title>Comparative Genomics Reveals the Core Gene Toolbox for the Fungus-Insect Symbiosis.</title>
        <authorList>
            <person name="Wang Y."/>
            <person name="Stata M."/>
            <person name="Wang W."/>
            <person name="Stajich J.E."/>
            <person name="White M.M."/>
            <person name="Moncalvo J.M."/>
        </authorList>
    </citation>
    <scope>NUCLEOTIDE SEQUENCE [LARGE SCALE GENOMIC DNA]</scope>
    <source>
        <strain evidence="1 2">AUS-77-4</strain>
    </source>
</reference>
<name>A0A2T9YRS5_9FUNG</name>
<evidence type="ECO:0000313" key="2">
    <source>
        <dbReference type="Proteomes" id="UP000245699"/>
    </source>
</evidence>
<comment type="caution">
    <text evidence="1">The sequence shown here is derived from an EMBL/GenBank/DDBJ whole genome shotgun (WGS) entry which is preliminary data.</text>
</comment>
<dbReference type="OrthoDB" id="5550920at2759"/>
<evidence type="ECO:0000313" key="1">
    <source>
        <dbReference type="EMBL" id="PVU95032.1"/>
    </source>
</evidence>
<organism evidence="1 2">
    <name type="scientific">Furculomyces boomerangus</name>
    <dbReference type="NCBI Taxonomy" id="61424"/>
    <lineage>
        <taxon>Eukaryota</taxon>
        <taxon>Fungi</taxon>
        <taxon>Fungi incertae sedis</taxon>
        <taxon>Zoopagomycota</taxon>
        <taxon>Kickxellomycotina</taxon>
        <taxon>Harpellomycetes</taxon>
        <taxon>Harpellales</taxon>
        <taxon>Harpellaceae</taxon>
        <taxon>Furculomyces</taxon>
    </lineage>
</organism>
<dbReference type="Proteomes" id="UP000245699">
    <property type="component" value="Unassembled WGS sequence"/>
</dbReference>